<dbReference type="InterPro" id="IPR057191">
    <property type="entry name" value="DUF7869"/>
</dbReference>
<accession>A0A9N9MTU8</accession>
<dbReference type="PANTHER" id="PTHR10773:SF19">
    <property type="match status" value="1"/>
</dbReference>
<sequence>MEYKNASEEGKQLIEDKYKTHLTEKDLSRKEREKDKEENKLIVSFDLQATLPCPLGNASSFYYTSKLNVYNLTFVSSTKNDVVCYIWHEGEANRGANEIGSCVWHYLNGLKKKALIEENKMVDVTFYTDNCSGQNKNKFLYALYLSAVSVLPHINSIMHKYLIRGHTQNDAENVHSVIEKQISRYKKAAAIYAPDQYVTLIRQAKKTGQPYVVEELSHGDFKDLKDLSEQMAVKELYKNENGDLVKTSDIKVFEVRKKEMGCFFYKTSYKDCIIFSSKCIF</sequence>
<keyword evidence="3" id="KW-1185">Reference proteome</keyword>
<dbReference type="OrthoDB" id="6776127at2759"/>
<feature type="domain" description="DUF7869" evidence="1">
    <location>
        <begin position="74"/>
        <end position="260"/>
    </location>
</feature>
<proteinExistence type="predicted"/>
<dbReference type="Pfam" id="PF25273">
    <property type="entry name" value="DUF7869"/>
    <property type="match status" value="1"/>
</dbReference>
<evidence type="ECO:0000313" key="3">
    <source>
        <dbReference type="Proteomes" id="UP001152799"/>
    </source>
</evidence>
<organism evidence="2 3">
    <name type="scientific">Ceutorhynchus assimilis</name>
    <name type="common">cabbage seed weevil</name>
    <dbReference type="NCBI Taxonomy" id="467358"/>
    <lineage>
        <taxon>Eukaryota</taxon>
        <taxon>Metazoa</taxon>
        <taxon>Ecdysozoa</taxon>
        <taxon>Arthropoda</taxon>
        <taxon>Hexapoda</taxon>
        <taxon>Insecta</taxon>
        <taxon>Pterygota</taxon>
        <taxon>Neoptera</taxon>
        <taxon>Endopterygota</taxon>
        <taxon>Coleoptera</taxon>
        <taxon>Polyphaga</taxon>
        <taxon>Cucujiformia</taxon>
        <taxon>Curculionidae</taxon>
        <taxon>Ceutorhynchinae</taxon>
        <taxon>Ceutorhynchus</taxon>
    </lineage>
</organism>
<protein>
    <recommendedName>
        <fullName evidence="1">DUF7869 domain-containing protein</fullName>
    </recommendedName>
</protein>
<name>A0A9N9MTU8_9CUCU</name>
<dbReference type="EMBL" id="OU892283">
    <property type="protein sequence ID" value="CAG9771393.1"/>
    <property type="molecule type" value="Genomic_DNA"/>
</dbReference>
<dbReference type="AlphaFoldDB" id="A0A9N9MTU8"/>
<gene>
    <name evidence="2" type="ORF">CEUTPL_LOCUS11828</name>
</gene>
<dbReference type="PANTHER" id="PTHR10773">
    <property type="entry name" value="DNA-DIRECTED RNA POLYMERASES I, II, AND III SUBUNIT RPABC2"/>
    <property type="match status" value="1"/>
</dbReference>
<reference evidence="2" key="1">
    <citation type="submission" date="2022-01" db="EMBL/GenBank/DDBJ databases">
        <authorList>
            <person name="King R."/>
        </authorList>
    </citation>
    <scope>NUCLEOTIDE SEQUENCE</scope>
</reference>
<dbReference type="Proteomes" id="UP001152799">
    <property type="component" value="Chromosome 7"/>
</dbReference>
<evidence type="ECO:0000313" key="2">
    <source>
        <dbReference type="EMBL" id="CAG9771393.1"/>
    </source>
</evidence>
<evidence type="ECO:0000259" key="1">
    <source>
        <dbReference type="Pfam" id="PF25273"/>
    </source>
</evidence>